<organism evidence="8 9">
    <name type="scientific">Stella humosa</name>
    <dbReference type="NCBI Taxonomy" id="94"/>
    <lineage>
        <taxon>Bacteria</taxon>
        <taxon>Pseudomonadati</taxon>
        <taxon>Pseudomonadota</taxon>
        <taxon>Alphaproteobacteria</taxon>
        <taxon>Rhodospirillales</taxon>
        <taxon>Stellaceae</taxon>
        <taxon>Stella</taxon>
    </lineage>
</organism>
<sequence length="548" mass="58677">MATTVIINLLGGVALLLWGLRMVRTGVMRAFGGDLRRILGRAMSSRPRAFASGLGVTALLQSSTATALMVASFAERGLVATAPALAVMLGADVGTAVVAQILSVDVRWLSPLLVLLGVFGFSTGGTSLRRDLGRAAVGLGLMLLALQLIVHASDPIRDSATLKAILGGLGQEPVLAVMFGALLTWLAHSSLATILLIMSLATSGLMPLPLALAIVLGVNAGAAIPALVATWRGDIGARRVARGNAAFRWIGVVLVLPFLPLAADLAPAASSEIGRQVVAFHLAFNLVIAIVFLPILTPVSRLIERLLPTPDVPLDPSQPRHLDQAALDSPPVAIAAAQREALRMGDALEGMLRDAMTVFRQDDRKLVADISRRDDVIDGLHEAIKRYLTQISREVMSPADGKRVMELIVFSTNLEHVGDIIDKNLMELAQKKIKNHLTFSSEGLGEIADLHSRVLETLKLSLAAFVGGDVSIARRLISEKTMFRESERKAAERHLQRLQSGRVESIETSSLHLDVLRDLKRIHSHLIAVAYPILEEAGELRPSRLATA</sequence>
<comment type="subcellular location">
    <subcellularLocation>
        <location evidence="1">Cell membrane</location>
        <topology evidence="1">Multi-pass membrane protein</topology>
    </subcellularLocation>
</comment>
<accession>A0A3N1KW94</accession>
<dbReference type="GO" id="GO:0005886">
    <property type="term" value="C:plasma membrane"/>
    <property type="evidence" value="ECO:0007669"/>
    <property type="project" value="UniProtKB-SubCell"/>
</dbReference>
<dbReference type="Proteomes" id="UP000278222">
    <property type="component" value="Unassembled WGS sequence"/>
</dbReference>
<dbReference type="Gene3D" id="1.20.58.220">
    <property type="entry name" value="Phosphate transport system protein phou homolog 2, domain 2"/>
    <property type="match status" value="1"/>
</dbReference>
<keyword evidence="2" id="KW-1003">Cell membrane</keyword>
<gene>
    <name evidence="8" type="ORF">EDC65_4619</name>
</gene>
<dbReference type="PANTHER" id="PTHR10010:SF46">
    <property type="entry name" value="SODIUM-DEPENDENT PHOSPHATE TRANSPORT PROTEIN 2B"/>
    <property type="match status" value="1"/>
</dbReference>
<evidence type="ECO:0000313" key="8">
    <source>
        <dbReference type="EMBL" id="ROP83089.1"/>
    </source>
</evidence>
<dbReference type="InterPro" id="IPR026022">
    <property type="entry name" value="PhoU_dom"/>
</dbReference>
<dbReference type="Pfam" id="PF02690">
    <property type="entry name" value="Na_Pi_cotrans"/>
    <property type="match status" value="2"/>
</dbReference>
<evidence type="ECO:0000256" key="2">
    <source>
        <dbReference type="ARBA" id="ARBA00022475"/>
    </source>
</evidence>
<keyword evidence="4 6" id="KW-1133">Transmembrane helix</keyword>
<keyword evidence="3 6" id="KW-0812">Transmembrane</keyword>
<evidence type="ECO:0000259" key="7">
    <source>
        <dbReference type="Pfam" id="PF01895"/>
    </source>
</evidence>
<feature type="domain" description="PhoU" evidence="7">
    <location>
        <begin position="448"/>
        <end position="527"/>
    </location>
</feature>
<dbReference type="EMBL" id="RJKX01000017">
    <property type="protein sequence ID" value="ROP83089.1"/>
    <property type="molecule type" value="Genomic_DNA"/>
</dbReference>
<dbReference type="NCBIfam" id="TIGR00704">
    <property type="entry name" value="NaPi_cotrn_rel"/>
    <property type="match status" value="1"/>
</dbReference>
<dbReference type="InterPro" id="IPR003841">
    <property type="entry name" value="Na/Pi_transpt"/>
</dbReference>
<reference evidence="8 9" key="1">
    <citation type="submission" date="2018-11" db="EMBL/GenBank/DDBJ databases">
        <title>Genomic Encyclopedia of Type Strains, Phase IV (KMG-IV): sequencing the most valuable type-strain genomes for metagenomic binning, comparative biology and taxonomic classification.</title>
        <authorList>
            <person name="Goeker M."/>
        </authorList>
    </citation>
    <scope>NUCLEOTIDE SEQUENCE [LARGE SCALE GENOMIC DNA]</scope>
    <source>
        <strain evidence="8 9">DSM 5900</strain>
    </source>
</reference>
<dbReference type="InterPro" id="IPR038078">
    <property type="entry name" value="PhoU-like_sf"/>
</dbReference>
<evidence type="ECO:0000256" key="3">
    <source>
        <dbReference type="ARBA" id="ARBA00022692"/>
    </source>
</evidence>
<dbReference type="Pfam" id="PF01895">
    <property type="entry name" value="PhoU"/>
    <property type="match status" value="2"/>
</dbReference>
<feature type="transmembrane region" description="Helical" evidence="6">
    <location>
        <begin position="108"/>
        <end position="128"/>
    </location>
</feature>
<feature type="transmembrane region" description="Helical" evidence="6">
    <location>
        <begin position="135"/>
        <end position="153"/>
    </location>
</feature>
<keyword evidence="9" id="KW-1185">Reference proteome</keyword>
<evidence type="ECO:0000256" key="6">
    <source>
        <dbReference type="SAM" id="Phobius"/>
    </source>
</evidence>
<feature type="domain" description="PhoU" evidence="7">
    <location>
        <begin position="342"/>
        <end position="421"/>
    </location>
</feature>
<comment type="caution">
    <text evidence="8">The sequence shown here is derived from an EMBL/GenBank/DDBJ whole genome shotgun (WGS) entry which is preliminary data.</text>
</comment>
<evidence type="ECO:0000256" key="5">
    <source>
        <dbReference type="ARBA" id="ARBA00023136"/>
    </source>
</evidence>
<evidence type="ECO:0000256" key="1">
    <source>
        <dbReference type="ARBA" id="ARBA00004651"/>
    </source>
</evidence>
<dbReference type="RefSeq" id="WP_245978512.1">
    <property type="nucleotide sequence ID" value="NZ_AP019700.1"/>
</dbReference>
<feature type="transmembrane region" description="Helical" evidence="6">
    <location>
        <begin position="49"/>
        <end position="71"/>
    </location>
</feature>
<dbReference type="GO" id="GO:0005436">
    <property type="term" value="F:sodium:phosphate symporter activity"/>
    <property type="evidence" value="ECO:0007669"/>
    <property type="project" value="InterPro"/>
</dbReference>
<evidence type="ECO:0000313" key="9">
    <source>
        <dbReference type="Proteomes" id="UP000278222"/>
    </source>
</evidence>
<keyword evidence="5 6" id="KW-0472">Membrane</keyword>
<feature type="transmembrane region" description="Helical" evidence="6">
    <location>
        <begin position="210"/>
        <end position="231"/>
    </location>
</feature>
<feature type="transmembrane region" description="Helical" evidence="6">
    <location>
        <begin position="78"/>
        <end position="102"/>
    </location>
</feature>
<dbReference type="NCBIfam" id="NF037997">
    <property type="entry name" value="Na_Pi_symport"/>
    <property type="match status" value="1"/>
</dbReference>
<feature type="transmembrane region" description="Helical" evidence="6">
    <location>
        <begin position="246"/>
        <end position="266"/>
    </location>
</feature>
<evidence type="ECO:0000256" key="4">
    <source>
        <dbReference type="ARBA" id="ARBA00022989"/>
    </source>
</evidence>
<dbReference type="AlphaFoldDB" id="A0A3N1KW94"/>
<feature type="transmembrane region" description="Helical" evidence="6">
    <location>
        <begin position="278"/>
        <end position="296"/>
    </location>
</feature>
<dbReference type="SUPFAM" id="SSF109755">
    <property type="entry name" value="PhoU-like"/>
    <property type="match status" value="1"/>
</dbReference>
<dbReference type="PANTHER" id="PTHR10010">
    <property type="entry name" value="SOLUTE CARRIER FAMILY 34 SODIUM PHOSPHATE , MEMBER 2-RELATED"/>
    <property type="match status" value="1"/>
</dbReference>
<dbReference type="InterPro" id="IPR004633">
    <property type="entry name" value="NaPi_cotrn-rel/YqeW-like"/>
</dbReference>
<dbReference type="GO" id="GO:0044341">
    <property type="term" value="P:sodium-dependent phosphate transport"/>
    <property type="evidence" value="ECO:0007669"/>
    <property type="project" value="InterPro"/>
</dbReference>
<name>A0A3N1KW94_9PROT</name>
<protein>
    <submittedName>
        <fullName evidence="8">Phosphate:Na+ symporter</fullName>
    </submittedName>
</protein>
<feature type="transmembrane region" description="Helical" evidence="6">
    <location>
        <begin position="173"/>
        <end position="198"/>
    </location>
</feature>
<proteinExistence type="predicted"/>